<evidence type="ECO:0000256" key="3">
    <source>
        <dbReference type="ARBA" id="ARBA00022989"/>
    </source>
</evidence>
<feature type="transmembrane region" description="Helical" evidence="5">
    <location>
        <begin position="441"/>
        <end position="461"/>
    </location>
</feature>
<name>A0A8K0RZH6_9HYPO</name>
<dbReference type="PIRSF" id="PIRSF006060">
    <property type="entry name" value="AA_transporter"/>
    <property type="match status" value="1"/>
</dbReference>
<dbReference type="GO" id="GO:0015179">
    <property type="term" value="F:L-amino acid transmembrane transporter activity"/>
    <property type="evidence" value="ECO:0007669"/>
    <property type="project" value="TreeGrafter"/>
</dbReference>
<feature type="transmembrane region" description="Helical" evidence="5">
    <location>
        <begin position="219"/>
        <end position="239"/>
    </location>
</feature>
<comment type="caution">
    <text evidence="6">The sequence shown here is derived from an EMBL/GenBank/DDBJ whole genome shotgun (WGS) entry which is preliminary data.</text>
</comment>
<gene>
    <name evidence="6" type="ORF">BKA59DRAFT_526567</name>
</gene>
<evidence type="ECO:0000313" key="6">
    <source>
        <dbReference type="EMBL" id="KAH7245094.1"/>
    </source>
</evidence>
<keyword evidence="4 5" id="KW-0472">Membrane</keyword>
<dbReference type="InterPro" id="IPR050598">
    <property type="entry name" value="AminoAcid_Transporter"/>
</dbReference>
<evidence type="ECO:0000256" key="1">
    <source>
        <dbReference type="ARBA" id="ARBA00004141"/>
    </source>
</evidence>
<keyword evidence="3 5" id="KW-1133">Transmembrane helix</keyword>
<dbReference type="AlphaFoldDB" id="A0A8K0RZH6"/>
<dbReference type="Gene3D" id="1.20.1740.10">
    <property type="entry name" value="Amino acid/polyamine transporter I"/>
    <property type="match status" value="3"/>
</dbReference>
<sequence length="625" mass="70290">IELPRHDGPFEPRALQDEEQIDPWEEGLGTFDVFALIVNKMIGTGIYTAPTTVYLMTGSKSLTLGLFGVGFLYCLMSTAIYLQYAAVLPYNGGELVYLDEITAHVTPTSTDALVVSVAQTHNEELNGNLERQATDSRNSTTSRITNTASNGLWARFVHWRRKLMGDGLLAFIIYSIMFIVFFNSATNSMQFGRMVLLCINADQGVDNAIVDVNNDLMRYIGVTILTIICLTQFFSPSFGRRLNKFLAVVKIGFLLGLAIVGLTALSRDIKDEKGHDTTQSSDWSKWNERKVVSKVSFAKALLIVLFSFEGWENATFLNALQWGDFPHGPNINYAPLLTGNSTSARRAWPIVIAISSFGSLNAIIYTFSRVKQVIGQAEILPWSRYLKQDDCLHRTERIKENDFHYKSPQGGLIAHWLSSVILIAASASIKSTIESAGLPGYIQTYTHCFILMVMAMGYLNLRSRQEALRRQGDTKGAQTSWGRLYEAVMIVTIPFYILLNIAILIINAIPEYVSSDGTLHVFPGYGFSVIVASVVVIGTAYYVLFFGAAYRYYEPLPATESDEEIPQPRMYEGILKPESRLNLMKHAGVRCDIHKDYFYKKVERMYRFGRRWRMQYSIRGVDAEV</sequence>
<feature type="transmembrane region" description="Helical" evidence="5">
    <location>
        <begin position="33"/>
        <end position="55"/>
    </location>
</feature>
<accession>A0A8K0RZH6</accession>
<feature type="transmembrane region" description="Helical" evidence="5">
    <location>
        <begin position="521"/>
        <end position="544"/>
    </location>
</feature>
<dbReference type="Proteomes" id="UP000813427">
    <property type="component" value="Unassembled WGS sequence"/>
</dbReference>
<reference evidence="6" key="1">
    <citation type="journal article" date="2021" name="Nat. Commun.">
        <title>Genetic determinants of endophytism in the Arabidopsis root mycobiome.</title>
        <authorList>
            <person name="Mesny F."/>
            <person name="Miyauchi S."/>
            <person name="Thiergart T."/>
            <person name="Pickel B."/>
            <person name="Atanasova L."/>
            <person name="Karlsson M."/>
            <person name="Huettel B."/>
            <person name="Barry K.W."/>
            <person name="Haridas S."/>
            <person name="Chen C."/>
            <person name="Bauer D."/>
            <person name="Andreopoulos W."/>
            <person name="Pangilinan J."/>
            <person name="LaButti K."/>
            <person name="Riley R."/>
            <person name="Lipzen A."/>
            <person name="Clum A."/>
            <person name="Drula E."/>
            <person name="Henrissat B."/>
            <person name="Kohler A."/>
            <person name="Grigoriev I.V."/>
            <person name="Martin F.M."/>
            <person name="Hacquard S."/>
        </authorList>
    </citation>
    <scope>NUCLEOTIDE SEQUENCE</scope>
    <source>
        <strain evidence="6">MPI-SDFR-AT-0068</strain>
    </source>
</reference>
<dbReference type="GO" id="GO:0016020">
    <property type="term" value="C:membrane"/>
    <property type="evidence" value="ECO:0007669"/>
    <property type="project" value="UniProtKB-SubCell"/>
</dbReference>
<proteinExistence type="predicted"/>
<feature type="transmembrane region" description="Helical" evidence="5">
    <location>
        <begin position="347"/>
        <end position="367"/>
    </location>
</feature>
<keyword evidence="2 5" id="KW-0812">Transmembrane</keyword>
<protein>
    <recommendedName>
        <fullName evidence="8">Amino acid transporter</fullName>
    </recommendedName>
</protein>
<feature type="non-terminal residue" evidence="6">
    <location>
        <position position="625"/>
    </location>
</feature>
<keyword evidence="7" id="KW-1185">Reference proteome</keyword>
<feature type="transmembrane region" description="Helical" evidence="5">
    <location>
        <begin position="291"/>
        <end position="308"/>
    </location>
</feature>
<dbReference type="OrthoDB" id="5982228at2759"/>
<feature type="transmembrane region" description="Helical" evidence="5">
    <location>
        <begin position="412"/>
        <end position="429"/>
    </location>
</feature>
<dbReference type="Pfam" id="PF13520">
    <property type="entry name" value="AA_permease_2"/>
    <property type="match status" value="3"/>
</dbReference>
<feature type="non-terminal residue" evidence="6">
    <location>
        <position position="1"/>
    </location>
</feature>
<dbReference type="EMBL" id="JAGPXF010000004">
    <property type="protein sequence ID" value="KAH7245094.1"/>
    <property type="molecule type" value="Genomic_DNA"/>
</dbReference>
<dbReference type="InterPro" id="IPR002293">
    <property type="entry name" value="AA/rel_permease1"/>
</dbReference>
<dbReference type="PANTHER" id="PTHR11785">
    <property type="entry name" value="AMINO ACID TRANSPORTER"/>
    <property type="match status" value="1"/>
</dbReference>
<organism evidence="6 7">
    <name type="scientific">Fusarium tricinctum</name>
    <dbReference type="NCBI Taxonomy" id="61284"/>
    <lineage>
        <taxon>Eukaryota</taxon>
        <taxon>Fungi</taxon>
        <taxon>Dikarya</taxon>
        <taxon>Ascomycota</taxon>
        <taxon>Pezizomycotina</taxon>
        <taxon>Sordariomycetes</taxon>
        <taxon>Hypocreomycetidae</taxon>
        <taxon>Hypocreales</taxon>
        <taxon>Nectriaceae</taxon>
        <taxon>Fusarium</taxon>
        <taxon>Fusarium tricinctum species complex</taxon>
    </lineage>
</organism>
<comment type="subcellular location">
    <subcellularLocation>
        <location evidence="1">Membrane</location>
        <topology evidence="1">Multi-pass membrane protein</topology>
    </subcellularLocation>
</comment>
<evidence type="ECO:0000256" key="5">
    <source>
        <dbReference type="SAM" id="Phobius"/>
    </source>
</evidence>
<evidence type="ECO:0008006" key="8">
    <source>
        <dbReference type="Google" id="ProtNLM"/>
    </source>
</evidence>
<dbReference type="PANTHER" id="PTHR11785:SF382">
    <property type="entry name" value="LOW-AFFINITY METHIONINE PERMEASE"/>
    <property type="match status" value="1"/>
</dbReference>
<evidence type="ECO:0000313" key="7">
    <source>
        <dbReference type="Proteomes" id="UP000813427"/>
    </source>
</evidence>
<evidence type="ECO:0000256" key="2">
    <source>
        <dbReference type="ARBA" id="ARBA00022692"/>
    </source>
</evidence>
<feature type="transmembrane region" description="Helical" evidence="5">
    <location>
        <begin position="62"/>
        <end position="84"/>
    </location>
</feature>
<feature type="transmembrane region" description="Helical" evidence="5">
    <location>
        <begin position="245"/>
        <end position="265"/>
    </location>
</feature>
<feature type="transmembrane region" description="Helical" evidence="5">
    <location>
        <begin position="484"/>
        <end position="509"/>
    </location>
</feature>
<feature type="transmembrane region" description="Helical" evidence="5">
    <location>
        <begin position="167"/>
        <end position="185"/>
    </location>
</feature>
<evidence type="ECO:0000256" key="4">
    <source>
        <dbReference type="ARBA" id="ARBA00023136"/>
    </source>
</evidence>